<dbReference type="InterPro" id="IPR013087">
    <property type="entry name" value="Znf_C2H2_type"/>
</dbReference>
<evidence type="ECO:0000313" key="2">
    <source>
        <dbReference type="Proteomes" id="UP000036681"/>
    </source>
</evidence>
<name>A0A9J2QA44_ASCLU</name>
<dbReference type="WBParaSite" id="ALUE_0001913801-mRNA-1">
    <property type="protein sequence ID" value="ALUE_0001913801-mRNA-1"/>
    <property type="gene ID" value="ALUE_0001913801"/>
</dbReference>
<protein>
    <submittedName>
        <fullName evidence="3">C2H2-type domain-containing protein</fullName>
    </submittedName>
</protein>
<sequence length="548" mass="60710">MNEGAVQLVVEADANILQNMDGDEIEMVEEDTVGQIVQGEDGEYYVVVDDAAPDVGSSIQVVTNEDGSETLVLENDQPVTSSGDGQTQVSSNMRQSRTFYADTGDGRYEVLQMLDGDDAIDLASAPSASVGAITTAEGGDVFSMEGIVCMGLADAQNVGSRLSIRLDWRGISLFIRPVSKHIVYVCFDFTIGKEVFGSFLCPLCGKTYKYEYNLFYHWRRTCRDLNGLIALDERRVCDKVLVYSCKFSLTIWLVGNNFDLIWCENRCALVAMALCYKRNAMNCTMDVGALRQTMDVGALRQVVEEVAQKKAEIGPIDIGINRKVLYATTPLDKLEMPSNTSVRRGNACRACGVIILPTHMPRHLDLHRGEGIIDERCAFGGFCCDLCGLLFRQHSNVIKHWRTGCPEIQANIPEDEEIILDDVGLKRMVMRLMKRPITEEAIVEAIRLCDAALTRALTQKVSHFKEGVHRMHSTGLKSGLSAQDAVGDRNVSQAANGVTSMAGRGRDGGNTGRMKEDEEFLDEIEERWVEEQVGQNTFCLFYVIVSLR</sequence>
<dbReference type="AlphaFoldDB" id="A0A9J2QA44"/>
<accession>A0A9J2QA44</accession>
<evidence type="ECO:0000259" key="1">
    <source>
        <dbReference type="Pfam" id="PF00096"/>
    </source>
</evidence>
<evidence type="ECO:0000313" key="3">
    <source>
        <dbReference type="WBParaSite" id="ALUE_0001913801-mRNA-1"/>
    </source>
</evidence>
<dbReference type="Proteomes" id="UP000036681">
    <property type="component" value="Unplaced"/>
</dbReference>
<proteinExistence type="predicted"/>
<dbReference type="Pfam" id="PF00096">
    <property type="entry name" value="zf-C2H2"/>
    <property type="match status" value="1"/>
</dbReference>
<organism evidence="2 3">
    <name type="scientific">Ascaris lumbricoides</name>
    <name type="common">Giant roundworm</name>
    <dbReference type="NCBI Taxonomy" id="6252"/>
    <lineage>
        <taxon>Eukaryota</taxon>
        <taxon>Metazoa</taxon>
        <taxon>Ecdysozoa</taxon>
        <taxon>Nematoda</taxon>
        <taxon>Chromadorea</taxon>
        <taxon>Rhabditida</taxon>
        <taxon>Spirurina</taxon>
        <taxon>Ascaridomorpha</taxon>
        <taxon>Ascaridoidea</taxon>
        <taxon>Ascarididae</taxon>
        <taxon>Ascaris</taxon>
    </lineage>
</organism>
<feature type="domain" description="C2H2-type" evidence="1">
    <location>
        <begin position="199"/>
        <end position="220"/>
    </location>
</feature>
<reference evidence="3" key="1">
    <citation type="submission" date="2023-03" db="UniProtKB">
        <authorList>
            <consortium name="WormBaseParasite"/>
        </authorList>
    </citation>
    <scope>IDENTIFICATION</scope>
</reference>
<keyword evidence="2" id="KW-1185">Reference proteome</keyword>